<dbReference type="InterPro" id="IPR042099">
    <property type="entry name" value="ANL_N_sf"/>
</dbReference>
<organism evidence="1 2">
    <name type="scientific">Arenivirga flava</name>
    <dbReference type="NCBI Taxonomy" id="1930060"/>
    <lineage>
        <taxon>Bacteria</taxon>
        <taxon>Bacillati</taxon>
        <taxon>Actinomycetota</taxon>
        <taxon>Actinomycetes</taxon>
        <taxon>Micrococcales</taxon>
        <taxon>Microbacteriaceae</taxon>
        <taxon>Arenivirga</taxon>
    </lineage>
</organism>
<dbReference type="EMBL" id="BSUL01000001">
    <property type="protein sequence ID" value="GMA27786.1"/>
    <property type="molecule type" value="Genomic_DNA"/>
</dbReference>
<dbReference type="NCBIfam" id="TIGR02304">
    <property type="entry name" value="aden_form_hyp"/>
    <property type="match status" value="1"/>
</dbReference>
<dbReference type="InterPro" id="IPR012685">
    <property type="entry name" value="CHP02304_F390_synth-rel"/>
</dbReference>
<dbReference type="RefSeq" id="WP_284230655.1">
    <property type="nucleotide sequence ID" value="NZ_BSUL01000001.1"/>
</dbReference>
<reference evidence="1 2" key="1">
    <citation type="journal article" date="2014" name="Int. J. Syst. Evol. Microbiol.">
        <title>Complete genome sequence of Corynebacterium casei LMG S-19264T (=DSM 44701T), isolated from a smear-ripened cheese.</title>
        <authorList>
            <consortium name="US DOE Joint Genome Institute (JGI-PGF)"/>
            <person name="Walter F."/>
            <person name="Albersmeier A."/>
            <person name="Kalinowski J."/>
            <person name="Ruckert C."/>
        </authorList>
    </citation>
    <scope>NUCLEOTIDE SEQUENCE [LARGE SCALE GENOMIC DNA]</scope>
    <source>
        <strain evidence="1 2">NBRC 112289</strain>
    </source>
</reference>
<dbReference type="InterPro" id="IPR053158">
    <property type="entry name" value="CapK_Type1_Caps_Biosynth"/>
</dbReference>
<dbReference type="PANTHER" id="PTHR36932">
    <property type="entry name" value="CAPSULAR POLYSACCHARIDE BIOSYNTHESIS PROTEIN"/>
    <property type="match status" value="1"/>
</dbReference>
<dbReference type="PANTHER" id="PTHR36932:SF1">
    <property type="entry name" value="CAPSULAR POLYSACCHARIDE BIOSYNTHESIS PROTEIN"/>
    <property type="match status" value="1"/>
</dbReference>
<keyword evidence="2" id="KW-1185">Reference proteome</keyword>
<comment type="caution">
    <text evidence="1">The sequence shown here is derived from an EMBL/GenBank/DDBJ whole genome shotgun (WGS) entry which is preliminary data.</text>
</comment>
<gene>
    <name evidence="1" type="ORF">GCM10025874_10390</name>
</gene>
<evidence type="ECO:0000313" key="2">
    <source>
        <dbReference type="Proteomes" id="UP001157160"/>
    </source>
</evidence>
<evidence type="ECO:0000313" key="1">
    <source>
        <dbReference type="EMBL" id="GMA27786.1"/>
    </source>
</evidence>
<proteinExistence type="predicted"/>
<dbReference type="AlphaFoldDB" id="A0AA37UMU5"/>
<dbReference type="Gene3D" id="3.40.50.12780">
    <property type="entry name" value="N-terminal domain of ligase-like"/>
    <property type="match status" value="1"/>
</dbReference>
<sequence>MRAFVVARWLRRFRSRAQLERHQRRRVRRHLRLLRRRSPWFAAAPARLDELPRMDKAVMMANFDAMNTVGVTLDDAVALAADAERRRDFGGTLDGVSVGLSSGTSGHRGVFVVSAAERDAWAGTVLALTLPRGRILDHRIALFLRAGNELYDTVRSRAVEFRYFDVHGDLGERIRSLAAYEPTILVAPPSVLLAIAEAGLELRPQRVYAVAEVLERADARRLEAAFGQPFLHQLYQCTEGFLARTCDRGVLHLNEELLLFEREAVEGRRFVPIVTDFSRVAQPIVRYRLNDLLVERAEPCDCGSVLTALERIEGREDDALLLGGVRVFADLVARAMIHAEGFSQWRVVQTGAERVEVLLDDPAGEAGVRERLEALWRRQGAPAPELRFGAYAPDPTRKLRRVERAWKEDADASA</sequence>
<accession>A0AA37UMU5</accession>
<dbReference type="SUPFAM" id="SSF56801">
    <property type="entry name" value="Acetyl-CoA synthetase-like"/>
    <property type="match status" value="1"/>
</dbReference>
<dbReference type="Proteomes" id="UP001157160">
    <property type="component" value="Unassembled WGS sequence"/>
</dbReference>
<name>A0AA37UMU5_9MICO</name>
<protein>
    <submittedName>
        <fullName evidence="1">Coenzyme F390 synthetase</fullName>
    </submittedName>
</protein>